<dbReference type="RefSeq" id="WP_189401466.1">
    <property type="nucleotide sequence ID" value="NZ_BMXA01000004.1"/>
</dbReference>
<sequence>MAISTQLMAGDATAKIATKAVGKPRGSMFNDKVKACFCAETTANGDALWRT</sequence>
<reference evidence="1" key="1">
    <citation type="journal article" date="2014" name="Int. J. Syst. Evol. Microbiol.">
        <title>Complete genome sequence of Corynebacterium casei LMG S-19264T (=DSM 44701T), isolated from a smear-ripened cheese.</title>
        <authorList>
            <consortium name="US DOE Joint Genome Institute (JGI-PGF)"/>
            <person name="Walter F."/>
            <person name="Albersmeier A."/>
            <person name="Kalinowski J."/>
            <person name="Ruckert C."/>
        </authorList>
    </citation>
    <scope>NUCLEOTIDE SEQUENCE</scope>
    <source>
        <strain evidence="1">KCTC 12711</strain>
    </source>
</reference>
<dbReference type="AlphaFoldDB" id="A0A918RUR4"/>
<dbReference type="Proteomes" id="UP000614811">
    <property type="component" value="Unassembled WGS sequence"/>
</dbReference>
<keyword evidence="2" id="KW-1185">Reference proteome</keyword>
<evidence type="ECO:0000313" key="2">
    <source>
        <dbReference type="Proteomes" id="UP000614811"/>
    </source>
</evidence>
<gene>
    <name evidence="1" type="ORF">GCM10008090_23980</name>
</gene>
<comment type="caution">
    <text evidence="1">The sequence shown here is derived from an EMBL/GenBank/DDBJ whole genome shotgun (WGS) entry which is preliminary data.</text>
</comment>
<dbReference type="EMBL" id="BMXA01000004">
    <property type="protein sequence ID" value="GHA13449.1"/>
    <property type="molecule type" value="Genomic_DNA"/>
</dbReference>
<proteinExistence type="predicted"/>
<accession>A0A918RUR4</accession>
<organism evidence="1 2">
    <name type="scientific">Arenicella chitinivorans</name>
    <dbReference type="NCBI Taxonomy" id="1329800"/>
    <lineage>
        <taxon>Bacteria</taxon>
        <taxon>Pseudomonadati</taxon>
        <taxon>Pseudomonadota</taxon>
        <taxon>Gammaproteobacteria</taxon>
        <taxon>Arenicellales</taxon>
        <taxon>Arenicellaceae</taxon>
        <taxon>Arenicella</taxon>
    </lineage>
</organism>
<evidence type="ECO:0000313" key="1">
    <source>
        <dbReference type="EMBL" id="GHA13449.1"/>
    </source>
</evidence>
<reference evidence="1" key="2">
    <citation type="submission" date="2020-09" db="EMBL/GenBank/DDBJ databases">
        <authorList>
            <person name="Sun Q."/>
            <person name="Kim S."/>
        </authorList>
    </citation>
    <scope>NUCLEOTIDE SEQUENCE</scope>
    <source>
        <strain evidence="1">KCTC 12711</strain>
    </source>
</reference>
<protein>
    <submittedName>
        <fullName evidence="1">Uncharacterized protein</fullName>
    </submittedName>
</protein>
<name>A0A918RUR4_9GAMM</name>